<evidence type="ECO:0000256" key="1">
    <source>
        <dbReference type="SAM" id="SignalP"/>
    </source>
</evidence>
<feature type="chain" id="PRO_5041241418" description="Secreted protein" evidence="1">
    <location>
        <begin position="20"/>
        <end position="160"/>
    </location>
</feature>
<proteinExistence type="predicted"/>
<name>A0AA40B5J8_9PEZI</name>
<comment type="caution">
    <text evidence="2">The sequence shown here is derived from an EMBL/GenBank/DDBJ whole genome shotgun (WGS) entry which is preliminary data.</text>
</comment>
<evidence type="ECO:0008006" key="4">
    <source>
        <dbReference type="Google" id="ProtNLM"/>
    </source>
</evidence>
<feature type="signal peptide" evidence="1">
    <location>
        <begin position="1"/>
        <end position="19"/>
    </location>
</feature>
<dbReference type="EMBL" id="JAUIRO010000002">
    <property type="protein sequence ID" value="KAK0728101.1"/>
    <property type="molecule type" value="Genomic_DNA"/>
</dbReference>
<protein>
    <recommendedName>
        <fullName evidence="4">Secreted protein</fullName>
    </recommendedName>
</protein>
<gene>
    <name evidence="2" type="ORF">B0T26DRAFT_672692</name>
</gene>
<dbReference type="RefSeq" id="XP_060300956.1">
    <property type="nucleotide sequence ID" value="XM_060439492.1"/>
</dbReference>
<reference evidence="2" key="1">
    <citation type="submission" date="2023-06" db="EMBL/GenBank/DDBJ databases">
        <title>Genome-scale phylogeny and comparative genomics of the fungal order Sordariales.</title>
        <authorList>
            <consortium name="Lawrence Berkeley National Laboratory"/>
            <person name="Hensen N."/>
            <person name="Bonometti L."/>
            <person name="Westerberg I."/>
            <person name="Brannstrom I.O."/>
            <person name="Guillou S."/>
            <person name="Cros-Aarteil S."/>
            <person name="Calhoun S."/>
            <person name="Haridas S."/>
            <person name="Kuo A."/>
            <person name="Mondo S."/>
            <person name="Pangilinan J."/>
            <person name="Riley R."/>
            <person name="LaButti K."/>
            <person name="Andreopoulos B."/>
            <person name="Lipzen A."/>
            <person name="Chen C."/>
            <person name="Yanf M."/>
            <person name="Daum C."/>
            <person name="Ng V."/>
            <person name="Clum A."/>
            <person name="Steindorff A."/>
            <person name="Ohm R."/>
            <person name="Martin F."/>
            <person name="Silar P."/>
            <person name="Natvig D."/>
            <person name="Lalanne C."/>
            <person name="Gautier V."/>
            <person name="Ament-velasquez S.L."/>
            <person name="Kruys A."/>
            <person name="Hutchinson M.I."/>
            <person name="Powell A.J."/>
            <person name="Barry K."/>
            <person name="Miller A.N."/>
            <person name="Grigoriev I.V."/>
            <person name="Debuchy R."/>
            <person name="Gladieux P."/>
            <person name="Thoren M.H."/>
            <person name="Johannesson H."/>
        </authorList>
    </citation>
    <scope>NUCLEOTIDE SEQUENCE</scope>
    <source>
        <strain evidence="2">SMH2392-1A</strain>
    </source>
</reference>
<sequence>MCVACLSLWSVCIPHVVCGRGDGLGRFSPRLSFASAYAVVGGRRVELKTLKLLFLEPRGKSRTRKGFHLRRFASAEQATKDTAQRTRSHRTPVVEKVCAGQMPFLARPIWINGHTDGLANGSKCSRVGQGELERRAFNCKDVGQARPSVFVLSRLFVLTV</sequence>
<dbReference type="GeneID" id="85322762"/>
<keyword evidence="3" id="KW-1185">Reference proteome</keyword>
<evidence type="ECO:0000313" key="3">
    <source>
        <dbReference type="Proteomes" id="UP001172101"/>
    </source>
</evidence>
<evidence type="ECO:0000313" key="2">
    <source>
        <dbReference type="EMBL" id="KAK0728101.1"/>
    </source>
</evidence>
<accession>A0AA40B5J8</accession>
<dbReference type="Proteomes" id="UP001172101">
    <property type="component" value="Unassembled WGS sequence"/>
</dbReference>
<keyword evidence="1" id="KW-0732">Signal</keyword>
<dbReference type="AlphaFoldDB" id="A0AA40B5J8"/>
<organism evidence="2 3">
    <name type="scientific">Lasiosphaeria miniovina</name>
    <dbReference type="NCBI Taxonomy" id="1954250"/>
    <lineage>
        <taxon>Eukaryota</taxon>
        <taxon>Fungi</taxon>
        <taxon>Dikarya</taxon>
        <taxon>Ascomycota</taxon>
        <taxon>Pezizomycotina</taxon>
        <taxon>Sordariomycetes</taxon>
        <taxon>Sordariomycetidae</taxon>
        <taxon>Sordariales</taxon>
        <taxon>Lasiosphaeriaceae</taxon>
        <taxon>Lasiosphaeria</taxon>
    </lineage>
</organism>